<organism evidence="1 2">
    <name type="scientific">Eumeta variegata</name>
    <name type="common">Bagworm moth</name>
    <name type="synonym">Eumeta japonica</name>
    <dbReference type="NCBI Taxonomy" id="151549"/>
    <lineage>
        <taxon>Eukaryota</taxon>
        <taxon>Metazoa</taxon>
        <taxon>Ecdysozoa</taxon>
        <taxon>Arthropoda</taxon>
        <taxon>Hexapoda</taxon>
        <taxon>Insecta</taxon>
        <taxon>Pterygota</taxon>
        <taxon>Neoptera</taxon>
        <taxon>Endopterygota</taxon>
        <taxon>Lepidoptera</taxon>
        <taxon>Glossata</taxon>
        <taxon>Ditrysia</taxon>
        <taxon>Tineoidea</taxon>
        <taxon>Psychidae</taxon>
        <taxon>Oiketicinae</taxon>
        <taxon>Eumeta</taxon>
    </lineage>
</organism>
<reference evidence="1 2" key="1">
    <citation type="journal article" date="2019" name="Commun. Biol.">
        <title>The bagworm genome reveals a unique fibroin gene that provides high tensile strength.</title>
        <authorList>
            <person name="Kono N."/>
            <person name="Nakamura H."/>
            <person name="Ohtoshi R."/>
            <person name="Tomita M."/>
            <person name="Numata K."/>
            <person name="Arakawa K."/>
        </authorList>
    </citation>
    <scope>NUCLEOTIDE SEQUENCE [LARGE SCALE GENOMIC DNA]</scope>
</reference>
<sequence length="153" mass="17607">MKKSDQQLTNLHEKIDGKRDMQRSYHVEIYSLCLLYWEIGTTINQSYVSEAGGKLGRFIFHNAAAPNRSFEVNSADELYERESSFGRRAGRQLDYLSAENKIQLKKQKGIGCIVTFDNEYKVGRRVVFIGVLQRQRAEPARRAELACGEQSRK</sequence>
<comment type="caution">
    <text evidence="1">The sequence shown here is derived from an EMBL/GenBank/DDBJ whole genome shotgun (WGS) entry which is preliminary data.</text>
</comment>
<evidence type="ECO:0000313" key="2">
    <source>
        <dbReference type="Proteomes" id="UP000299102"/>
    </source>
</evidence>
<name>A0A4C1UKG8_EUMVA</name>
<gene>
    <name evidence="1" type="ORF">EVAR_81174_1</name>
</gene>
<dbReference type="AlphaFoldDB" id="A0A4C1UKG8"/>
<dbReference type="Proteomes" id="UP000299102">
    <property type="component" value="Unassembled WGS sequence"/>
</dbReference>
<evidence type="ECO:0000313" key="1">
    <source>
        <dbReference type="EMBL" id="GBP26809.1"/>
    </source>
</evidence>
<dbReference type="EMBL" id="BGZK01000185">
    <property type="protein sequence ID" value="GBP26809.1"/>
    <property type="molecule type" value="Genomic_DNA"/>
</dbReference>
<protein>
    <submittedName>
        <fullName evidence="1">Uncharacterized protein</fullName>
    </submittedName>
</protein>
<proteinExistence type="predicted"/>
<accession>A0A4C1UKG8</accession>
<keyword evidence="2" id="KW-1185">Reference proteome</keyword>